<name>A0A838LBK8_9SPHN</name>
<keyword evidence="2" id="KW-1185">Reference proteome</keyword>
<sequence length="124" mass="13860">MAYRATVRTGIDPQPVSPEIEPFRITPMEPASFSALEEQVIVLARSDRLGSIEEPGVVERLVTKLFGLNPERRALADPRLETLRRAVVVARHRHHLPDMQAAELREAGFSVAQIRVIETKAITV</sequence>
<evidence type="ECO:0000313" key="1">
    <source>
        <dbReference type="EMBL" id="MBA2936250.1"/>
    </source>
</evidence>
<dbReference type="Proteomes" id="UP000570166">
    <property type="component" value="Unassembled WGS sequence"/>
</dbReference>
<comment type="caution">
    <text evidence="1">The sequence shown here is derived from an EMBL/GenBank/DDBJ whole genome shotgun (WGS) entry which is preliminary data.</text>
</comment>
<dbReference type="RefSeq" id="WP_160364125.1">
    <property type="nucleotide sequence ID" value="NZ_JACEIB010000027.1"/>
</dbReference>
<dbReference type="EMBL" id="JACEIB010000027">
    <property type="protein sequence ID" value="MBA2936250.1"/>
    <property type="molecule type" value="Genomic_DNA"/>
</dbReference>
<organism evidence="1 2">
    <name type="scientific">Sphingomonas chungangi</name>
    <dbReference type="NCBI Taxonomy" id="2683589"/>
    <lineage>
        <taxon>Bacteria</taxon>
        <taxon>Pseudomonadati</taxon>
        <taxon>Pseudomonadota</taxon>
        <taxon>Alphaproteobacteria</taxon>
        <taxon>Sphingomonadales</taxon>
        <taxon>Sphingomonadaceae</taxon>
        <taxon>Sphingomonas</taxon>
    </lineage>
</organism>
<reference evidence="1 2" key="1">
    <citation type="submission" date="2020-07" db="EMBL/GenBank/DDBJ databases">
        <authorList>
            <person name="Sun Q."/>
        </authorList>
    </citation>
    <scope>NUCLEOTIDE SEQUENCE [LARGE SCALE GENOMIC DNA]</scope>
    <source>
        <strain evidence="1 2">CGMCC 1.13654</strain>
    </source>
</reference>
<accession>A0A838LBK8</accession>
<gene>
    <name evidence="1" type="ORF">HZF05_19385</name>
</gene>
<evidence type="ECO:0000313" key="2">
    <source>
        <dbReference type="Proteomes" id="UP000570166"/>
    </source>
</evidence>
<protein>
    <submittedName>
        <fullName evidence="1">Uncharacterized protein</fullName>
    </submittedName>
</protein>
<proteinExistence type="predicted"/>
<dbReference type="AlphaFoldDB" id="A0A838LBK8"/>